<comment type="caution">
    <text evidence="1">The sequence shown here is derived from an EMBL/GenBank/DDBJ whole genome shotgun (WGS) entry which is preliminary data.</text>
</comment>
<evidence type="ECO:0000313" key="1">
    <source>
        <dbReference type="EMBL" id="KAI5061056.1"/>
    </source>
</evidence>
<feature type="non-terminal residue" evidence="1">
    <location>
        <position position="1"/>
    </location>
</feature>
<accession>A0A9D4U3Q5</accession>
<sequence>SPSQSHCTKGGVDNHYRTISCRPARGSFEHVRNYESDENCMVHRYQKAWHTYFIH</sequence>
<protein>
    <submittedName>
        <fullName evidence="1">Uncharacterized protein</fullName>
    </submittedName>
</protein>
<dbReference type="EMBL" id="JABFUD020000023">
    <property type="protein sequence ID" value="KAI5061056.1"/>
    <property type="molecule type" value="Genomic_DNA"/>
</dbReference>
<evidence type="ECO:0000313" key="2">
    <source>
        <dbReference type="Proteomes" id="UP000886520"/>
    </source>
</evidence>
<keyword evidence="2" id="KW-1185">Reference proteome</keyword>
<dbReference type="Proteomes" id="UP000886520">
    <property type="component" value="Chromosome 23"/>
</dbReference>
<name>A0A9D4U3Q5_ADICA</name>
<organism evidence="1 2">
    <name type="scientific">Adiantum capillus-veneris</name>
    <name type="common">Maidenhair fern</name>
    <dbReference type="NCBI Taxonomy" id="13818"/>
    <lineage>
        <taxon>Eukaryota</taxon>
        <taxon>Viridiplantae</taxon>
        <taxon>Streptophyta</taxon>
        <taxon>Embryophyta</taxon>
        <taxon>Tracheophyta</taxon>
        <taxon>Polypodiopsida</taxon>
        <taxon>Polypodiidae</taxon>
        <taxon>Polypodiales</taxon>
        <taxon>Pteridineae</taxon>
        <taxon>Pteridaceae</taxon>
        <taxon>Vittarioideae</taxon>
        <taxon>Adiantum</taxon>
    </lineage>
</organism>
<reference evidence="1" key="1">
    <citation type="submission" date="2021-01" db="EMBL/GenBank/DDBJ databases">
        <title>Adiantum capillus-veneris genome.</title>
        <authorList>
            <person name="Fang Y."/>
            <person name="Liao Q."/>
        </authorList>
    </citation>
    <scope>NUCLEOTIDE SEQUENCE</scope>
    <source>
        <strain evidence="1">H3</strain>
        <tissue evidence="1">Leaf</tissue>
    </source>
</reference>
<dbReference type="AlphaFoldDB" id="A0A9D4U3Q5"/>
<gene>
    <name evidence="1" type="ORF">GOP47_0023561</name>
</gene>
<proteinExistence type="predicted"/>